<keyword evidence="2" id="KW-0489">Methyltransferase</keyword>
<reference evidence="2 3" key="1">
    <citation type="submission" date="2019-07" db="EMBL/GenBank/DDBJ databases">
        <title>Analysis of the biochemical properties, biological activity and biotechnological potential of siderophores and biosurfactants produced by Antarctic psychrotolerant bacteria.</title>
        <authorList>
            <person name="Styczynski M."/>
            <person name="Krucon T."/>
            <person name="Decewicz P."/>
            <person name="Dziewit L."/>
        </authorList>
    </citation>
    <scope>NUCLEOTIDE SEQUENCE [LARGE SCALE GENOMIC DNA]</scope>
    <source>
        <strain evidence="2 3">ANT_H27</strain>
    </source>
</reference>
<gene>
    <name evidence="2" type="ORF">FQ154_12140</name>
</gene>
<dbReference type="InterPro" id="IPR052356">
    <property type="entry name" value="Thiol_S-MT"/>
</dbReference>
<dbReference type="Proteomes" id="UP000323856">
    <property type="component" value="Unassembled WGS sequence"/>
</dbReference>
<evidence type="ECO:0000259" key="1">
    <source>
        <dbReference type="Pfam" id="PF08241"/>
    </source>
</evidence>
<protein>
    <submittedName>
        <fullName evidence="2">Class I SAM-dependent methyltransferase</fullName>
    </submittedName>
</protein>
<dbReference type="AlphaFoldDB" id="A0A5B0EAZ7"/>
<dbReference type="EMBL" id="VOBL01000012">
    <property type="protein sequence ID" value="KAA0976053.1"/>
    <property type="molecule type" value="Genomic_DNA"/>
</dbReference>
<keyword evidence="2" id="KW-0808">Transferase</keyword>
<accession>A0A5B0EAZ7</accession>
<proteinExistence type="predicted"/>
<dbReference type="InterPro" id="IPR013216">
    <property type="entry name" value="Methyltransf_11"/>
</dbReference>
<dbReference type="GO" id="GO:0008757">
    <property type="term" value="F:S-adenosylmethionine-dependent methyltransferase activity"/>
    <property type="evidence" value="ECO:0007669"/>
    <property type="project" value="InterPro"/>
</dbReference>
<organism evidence="2 3">
    <name type="scientific">Paeniglutamicibacter gangotriensis</name>
    <dbReference type="NCBI Taxonomy" id="254787"/>
    <lineage>
        <taxon>Bacteria</taxon>
        <taxon>Bacillati</taxon>
        <taxon>Actinomycetota</taxon>
        <taxon>Actinomycetes</taxon>
        <taxon>Micrococcales</taxon>
        <taxon>Micrococcaceae</taxon>
        <taxon>Paeniglutamicibacter</taxon>
    </lineage>
</organism>
<dbReference type="OrthoDB" id="65624at2"/>
<name>A0A5B0EAZ7_9MICC</name>
<dbReference type="SUPFAM" id="SSF53335">
    <property type="entry name" value="S-adenosyl-L-methionine-dependent methyltransferases"/>
    <property type="match status" value="1"/>
</dbReference>
<dbReference type="Pfam" id="PF08241">
    <property type="entry name" value="Methyltransf_11"/>
    <property type="match status" value="1"/>
</dbReference>
<dbReference type="InterPro" id="IPR029063">
    <property type="entry name" value="SAM-dependent_MTases_sf"/>
</dbReference>
<feature type="domain" description="Methyltransferase type 11" evidence="1">
    <location>
        <begin position="39"/>
        <end position="133"/>
    </location>
</feature>
<dbReference type="RefSeq" id="WP_149619901.1">
    <property type="nucleotide sequence ID" value="NZ_VOBL01000012.1"/>
</dbReference>
<sequence length="206" mass="21785">MARWYEKHVLPRLVARSCGNTMLAPYRDRACAGLAGKILELGFGSGTNIAHYPAAVTGVVAIEPSDTAWRLSAPARTSSATSIERGSLDGQILAEAEGSFDAALSTFTLCTVENPAAALAEIARVLKPGGTLHFLEHGLAPEAKVQRFQRRVEPIQKALAGGCHLTRSVEGMLRDAGFSITALDCFYAPGAPRFESALSLGTATRS</sequence>
<evidence type="ECO:0000313" key="2">
    <source>
        <dbReference type="EMBL" id="KAA0976053.1"/>
    </source>
</evidence>
<dbReference type="Gene3D" id="3.40.50.150">
    <property type="entry name" value="Vaccinia Virus protein VP39"/>
    <property type="match status" value="1"/>
</dbReference>
<dbReference type="GO" id="GO:0032259">
    <property type="term" value="P:methylation"/>
    <property type="evidence" value="ECO:0007669"/>
    <property type="project" value="UniProtKB-KW"/>
</dbReference>
<dbReference type="PANTHER" id="PTHR45036">
    <property type="entry name" value="METHYLTRANSFERASE LIKE 7B"/>
    <property type="match status" value="1"/>
</dbReference>
<comment type="caution">
    <text evidence="2">The sequence shown here is derived from an EMBL/GenBank/DDBJ whole genome shotgun (WGS) entry which is preliminary data.</text>
</comment>
<dbReference type="PANTHER" id="PTHR45036:SF1">
    <property type="entry name" value="METHYLTRANSFERASE LIKE 7A"/>
    <property type="match status" value="1"/>
</dbReference>
<dbReference type="CDD" id="cd02440">
    <property type="entry name" value="AdoMet_MTases"/>
    <property type="match status" value="1"/>
</dbReference>
<evidence type="ECO:0000313" key="3">
    <source>
        <dbReference type="Proteomes" id="UP000323856"/>
    </source>
</evidence>